<keyword evidence="3 4" id="KW-0687">Ribonucleoprotein</keyword>
<gene>
    <name evidence="6" type="ORF">Vbra_6540</name>
</gene>
<dbReference type="InParanoid" id="A0A0G4H468"/>
<dbReference type="Pfam" id="PF01201">
    <property type="entry name" value="Ribosomal_S8e"/>
    <property type="match status" value="1"/>
</dbReference>
<comment type="similarity">
    <text evidence="1 4">Belongs to the eukaryotic ribosomal protein eS8 family.</text>
</comment>
<sequence>MGISRNSRHKHRATGGRMPIHQKKRKFELGRPPAMTKLGTKRLRVVRCRGGNIKYRALRLETGNFSWGSENISRKCRILDVVYNPVSNEMVRTKTLVKNTIVVIDATPFKTWFLKHYGVDIGKKKGPKKGGQDADEEGEEAKKSGHVIAKLKNRQSSLHDNKPGEKKESKDPLLEDEFASGRLLACIASRPGQCGRADGYVLEGDELAFYRRKLEKKKKG</sequence>
<evidence type="ECO:0000256" key="1">
    <source>
        <dbReference type="ARBA" id="ARBA00005257"/>
    </source>
</evidence>
<dbReference type="InterPro" id="IPR001047">
    <property type="entry name" value="Ribosomal_eS8"/>
</dbReference>
<dbReference type="Proteomes" id="UP000041254">
    <property type="component" value="Unassembled WGS sequence"/>
</dbReference>
<dbReference type="GO" id="GO:0003735">
    <property type="term" value="F:structural constituent of ribosome"/>
    <property type="evidence" value="ECO:0007669"/>
    <property type="project" value="InterPro"/>
</dbReference>
<dbReference type="OMA" id="QRPHYRK"/>
<evidence type="ECO:0000313" key="6">
    <source>
        <dbReference type="EMBL" id="CEM38366.1"/>
    </source>
</evidence>
<dbReference type="GO" id="GO:0005840">
    <property type="term" value="C:ribosome"/>
    <property type="evidence" value="ECO:0007669"/>
    <property type="project" value="UniProtKB-KW"/>
</dbReference>
<evidence type="ECO:0000256" key="3">
    <source>
        <dbReference type="ARBA" id="ARBA00023274"/>
    </source>
</evidence>
<dbReference type="CDD" id="cd11380">
    <property type="entry name" value="Ribosomal_S8e_like"/>
    <property type="match status" value="1"/>
</dbReference>
<dbReference type="EMBL" id="CDMY01000982">
    <property type="protein sequence ID" value="CEM38366.1"/>
    <property type="molecule type" value="Genomic_DNA"/>
</dbReference>
<dbReference type="NCBIfam" id="TIGR00307">
    <property type="entry name" value="eS8"/>
    <property type="match status" value="1"/>
</dbReference>
<dbReference type="Gene3D" id="1.10.168.20">
    <property type="entry name" value="Ribosomal protein S8e, subdomain"/>
    <property type="match status" value="1"/>
</dbReference>
<dbReference type="VEuPathDB" id="CryptoDB:Vbra_6540"/>
<dbReference type="GO" id="GO:0006412">
    <property type="term" value="P:translation"/>
    <property type="evidence" value="ECO:0007669"/>
    <property type="project" value="InterPro"/>
</dbReference>
<protein>
    <recommendedName>
        <fullName evidence="4">40S ribosomal protein S8</fullName>
    </recommendedName>
</protein>
<dbReference type="Gene3D" id="3.10.290.70">
    <property type="match status" value="1"/>
</dbReference>
<evidence type="ECO:0000256" key="2">
    <source>
        <dbReference type="ARBA" id="ARBA00022980"/>
    </source>
</evidence>
<keyword evidence="2 4" id="KW-0689">Ribosomal protein</keyword>
<dbReference type="PANTHER" id="PTHR10394">
    <property type="entry name" value="40S RIBOSOMAL PROTEIN S8"/>
    <property type="match status" value="1"/>
</dbReference>
<evidence type="ECO:0000256" key="4">
    <source>
        <dbReference type="RuleBase" id="RU000669"/>
    </source>
</evidence>
<feature type="compositionally biased region" description="Basic and acidic residues" evidence="5">
    <location>
        <begin position="157"/>
        <end position="173"/>
    </location>
</feature>
<dbReference type="InterPro" id="IPR042563">
    <property type="entry name" value="Ribosomal_protein_eS8_euk"/>
</dbReference>
<dbReference type="OrthoDB" id="1703270at2759"/>
<keyword evidence="7" id="KW-1185">Reference proteome</keyword>
<reference evidence="6 7" key="1">
    <citation type="submission" date="2014-11" db="EMBL/GenBank/DDBJ databases">
        <authorList>
            <person name="Zhu J."/>
            <person name="Qi W."/>
            <person name="Song R."/>
        </authorList>
    </citation>
    <scope>NUCLEOTIDE SEQUENCE [LARGE SCALE GENOMIC DNA]</scope>
</reference>
<name>A0A0G4H468_VITBC</name>
<dbReference type="FunFam" id="3.10.290.70:FF:000001">
    <property type="entry name" value="40S ribosomal protein S8"/>
    <property type="match status" value="1"/>
</dbReference>
<dbReference type="GO" id="GO:1990904">
    <property type="term" value="C:ribonucleoprotein complex"/>
    <property type="evidence" value="ECO:0007669"/>
    <property type="project" value="UniProtKB-KW"/>
</dbReference>
<evidence type="ECO:0000256" key="5">
    <source>
        <dbReference type="SAM" id="MobiDB-lite"/>
    </source>
</evidence>
<feature type="region of interest" description="Disordered" evidence="5">
    <location>
        <begin position="124"/>
        <end position="173"/>
    </location>
</feature>
<accession>A0A0G4H468</accession>
<dbReference type="AlphaFoldDB" id="A0A0G4H468"/>
<dbReference type="PhylomeDB" id="A0A0G4H468"/>
<dbReference type="InterPro" id="IPR022309">
    <property type="entry name" value="Ribosomal_Se8/biogenesis_NSA2"/>
</dbReference>
<dbReference type="STRING" id="1169540.A0A0G4H468"/>
<evidence type="ECO:0000313" key="7">
    <source>
        <dbReference type="Proteomes" id="UP000041254"/>
    </source>
</evidence>
<organism evidence="6 7">
    <name type="scientific">Vitrella brassicaformis (strain CCMP3155)</name>
    <dbReference type="NCBI Taxonomy" id="1169540"/>
    <lineage>
        <taxon>Eukaryota</taxon>
        <taxon>Sar</taxon>
        <taxon>Alveolata</taxon>
        <taxon>Colpodellida</taxon>
        <taxon>Vitrellaceae</taxon>
        <taxon>Vitrella</taxon>
    </lineage>
</organism>
<dbReference type="FunCoup" id="A0A0G4H468">
    <property type="interactions" value="397"/>
</dbReference>
<proteinExistence type="inferred from homology"/>